<dbReference type="PANTHER" id="PTHR34414:SF1">
    <property type="entry name" value="SUBTILISIN-LIKE SERINE PROTEASE"/>
    <property type="match status" value="1"/>
</dbReference>
<name>A0A8H4LNW7_9HYPO</name>
<dbReference type="OrthoDB" id="3945550at2759"/>
<keyword evidence="1" id="KW-0812">Transmembrane</keyword>
<dbReference type="Pfam" id="PF20246">
    <property type="entry name" value="DUF6601"/>
    <property type="match status" value="1"/>
</dbReference>
<dbReference type="Gene3D" id="3.80.10.10">
    <property type="entry name" value="Ribonuclease Inhibitor"/>
    <property type="match status" value="1"/>
</dbReference>
<dbReference type="PANTHER" id="PTHR34414">
    <property type="entry name" value="HET DOMAIN-CONTAINING PROTEIN-RELATED"/>
    <property type="match status" value="1"/>
</dbReference>
<keyword evidence="1" id="KW-0472">Membrane</keyword>
<organism evidence="2 3">
    <name type="scientific">Fusarium albosuccineum</name>
    <dbReference type="NCBI Taxonomy" id="1237068"/>
    <lineage>
        <taxon>Eukaryota</taxon>
        <taxon>Fungi</taxon>
        <taxon>Dikarya</taxon>
        <taxon>Ascomycota</taxon>
        <taxon>Pezizomycotina</taxon>
        <taxon>Sordariomycetes</taxon>
        <taxon>Hypocreomycetidae</taxon>
        <taxon>Hypocreales</taxon>
        <taxon>Nectriaceae</taxon>
        <taxon>Fusarium</taxon>
        <taxon>Fusarium decemcellulare species complex</taxon>
    </lineage>
</organism>
<dbReference type="AlphaFoldDB" id="A0A8H4LNW7"/>
<keyword evidence="1" id="KW-1133">Transmembrane helix</keyword>
<keyword evidence="3" id="KW-1185">Reference proteome</keyword>
<proteinExistence type="predicted"/>
<dbReference type="Proteomes" id="UP000554235">
    <property type="component" value="Unassembled WGS sequence"/>
</dbReference>
<reference evidence="2 3" key="1">
    <citation type="submission" date="2020-01" db="EMBL/GenBank/DDBJ databases">
        <title>Identification and distribution of gene clusters putatively required for synthesis of sphingolipid metabolism inhibitors in phylogenetically diverse species of the filamentous fungus Fusarium.</title>
        <authorList>
            <person name="Kim H.-S."/>
            <person name="Busman M."/>
            <person name="Brown D.W."/>
            <person name="Divon H."/>
            <person name="Uhlig S."/>
            <person name="Proctor R.H."/>
        </authorList>
    </citation>
    <scope>NUCLEOTIDE SEQUENCE [LARGE SCALE GENOMIC DNA]</scope>
    <source>
        <strain evidence="2 3">NRRL 20459</strain>
    </source>
</reference>
<feature type="transmembrane region" description="Helical" evidence="1">
    <location>
        <begin position="253"/>
        <end position="276"/>
    </location>
</feature>
<dbReference type="InterPro" id="IPR032675">
    <property type="entry name" value="LRR_dom_sf"/>
</dbReference>
<evidence type="ECO:0000313" key="2">
    <source>
        <dbReference type="EMBL" id="KAF4470859.1"/>
    </source>
</evidence>
<feature type="transmembrane region" description="Helical" evidence="1">
    <location>
        <begin position="288"/>
        <end position="310"/>
    </location>
</feature>
<dbReference type="EMBL" id="JAADYS010000284">
    <property type="protein sequence ID" value="KAF4470859.1"/>
    <property type="molecule type" value="Genomic_DNA"/>
</dbReference>
<accession>A0A8H4LNW7</accession>
<dbReference type="InterPro" id="IPR046536">
    <property type="entry name" value="DUF6601"/>
</dbReference>
<protein>
    <submittedName>
        <fullName evidence="2">Uncharacterized protein</fullName>
    </submittedName>
</protein>
<sequence>MADVSRQQTLTMIRPVPFDASVSLFRIPKATSSFEESKPGILVLPAVCVKKGKLHRLSFDYGVETYLQAQLDVSRLNEIHNHLWMVGKPMPGRPLHQHLVYGRKIVCSEQTDLHLLWDDSRLFVKPCPDYLLSCDFWERYLCCNNVSLWETAAGMLQSYAWLIQDKSDWKIAQAEGILSEYITWERWTFFVSSFTSHLEAQGLDVNPRFKYGNLRLTRIQWIWRFRSRTGGVHALVNGYLNPYSSYRNFFKQMVAPITVATVYFALILAAMQVGLATTRLQESDAFQGVSMCFTVLAIVGPAATVAVLVAGDQGLPPPVSVGMRTAQPADLTRPSLAALSDDLVLYILRIVHDHRHLSIDLDRDDSVERLELASKNDLLPAVRTLEISGTGPLPSTLGDLIQRMTGLRKVEWSAATITKPILETLQASPHMELDVSITNNTKQLLADVAGSLALTAMSVNTTYTTAQDCMQVTQPLKQVLLSCPNLRRLSLDLSRPSRGCSVSDPPAQYVGIGFAAGERPPPLGELRISSYPWGYRSSNPNGGGVNCIGYPEEGIEMDYWTDHFDWSRLTRLEDASVIFANKVALKLTALRHVHFTYSQGSTDKDFFELVPSALESIHISTLSSIGIGGLVQYAASLRNLCIHQEQRQMEQWRETIISNDNLASICEALPQLREVGIDIVRGGDNWPYATFDILTRLPHLQRLELWFELGDWRETVPTPYLTMASASELFGYLRKRSPMLDRLHVHSGCPPSPANFGFVMEEAYWPAQNSTSFVCQPAERDDDAAQGLFSVTCPKLSDKLNSKALRIARGQEEPKDLGENGIDFRIALQGPIPVQEWKDLRNGEMHQKARGKAKHAAFGIRRVLKMGQR</sequence>
<evidence type="ECO:0000313" key="3">
    <source>
        <dbReference type="Proteomes" id="UP000554235"/>
    </source>
</evidence>
<comment type="caution">
    <text evidence="2">The sequence shown here is derived from an EMBL/GenBank/DDBJ whole genome shotgun (WGS) entry which is preliminary data.</text>
</comment>
<gene>
    <name evidence="2" type="ORF">FALBO_2231</name>
</gene>
<evidence type="ECO:0000256" key="1">
    <source>
        <dbReference type="SAM" id="Phobius"/>
    </source>
</evidence>
<dbReference type="SUPFAM" id="SSF52047">
    <property type="entry name" value="RNI-like"/>
    <property type="match status" value="1"/>
</dbReference>